<evidence type="ECO:0000256" key="1">
    <source>
        <dbReference type="SAM" id="Coils"/>
    </source>
</evidence>
<dbReference type="OMA" id="KCEDMEG"/>
<dbReference type="InterPro" id="IPR042566">
    <property type="entry name" value="L1_C"/>
</dbReference>
<evidence type="ECO:0008006" key="4">
    <source>
        <dbReference type="Google" id="ProtNLM"/>
    </source>
</evidence>
<sequence>MEKKGHRSDSNPAHYQSALKDNFKLLNTDTNPRKSLLWLQICGDTNTKLRRQLRPVQPGKSCDNTASQTPKSAPIAKMDVADLKTDILTFLRQDIAAIIQQEVKTALADSSDSLKRDIQDVKAEINSNTTAIRAKLDQVKANVKSVEAGLLNWSDEMVAVQETMESLTKEVKALKHKCEDLEGRMRRGNIRIIGVTDTQGSSSPAAVSALLKEVFQLDREVRVERSHCSLTQRRPGDTPHAIIAKLNSEGDAVDILRRAHRVKLHFKGNPIAIFPNYTASVAKARGAFTDVRKKLHDRPGVRFGILYPARFRVTYNNVEKEFVDAAKAMDYVKENILSPADGEL</sequence>
<evidence type="ECO:0000313" key="3">
    <source>
        <dbReference type="Proteomes" id="UP000472276"/>
    </source>
</evidence>
<reference evidence="2" key="1">
    <citation type="submission" date="2025-08" db="UniProtKB">
        <authorList>
            <consortium name="Ensembl"/>
        </authorList>
    </citation>
    <scope>IDENTIFICATION</scope>
</reference>
<dbReference type="PANTHER" id="PTHR11505">
    <property type="entry name" value="L1 TRANSPOSABLE ELEMENT-RELATED"/>
    <property type="match status" value="1"/>
</dbReference>
<dbReference type="Gene3D" id="3.30.250.20">
    <property type="entry name" value="L1 transposable element, C-terminal domain"/>
    <property type="match status" value="1"/>
</dbReference>
<name>A0A668SKC3_OREAU</name>
<feature type="coiled-coil region" evidence="1">
    <location>
        <begin position="150"/>
        <end position="184"/>
    </location>
</feature>
<dbReference type="Proteomes" id="UP000472276">
    <property type="component" value="Unassembled WGS sequence"/>
</dbReference>
<reference evidence="2" key="2">
    <citation type="submission" date="2025-09" db="UniProtKB">
        <authorList>
            <consortium name="Ensembl"/>
        </authorList>
    </citation>
    <scope>IDENTIFICATION</scope>
</reference>
<dbReference type="Ensembl" id="ENSOABT00000015144.2">
    <property type="protein sequence ID" value="ENSOABP00000014677.1"/>
    <property type="gene ID" value="ENSOABG00000007362.2"/>
</dbReference>
<keyword evidence="1" id="KW-0175">Coiled coil</keyword>
<proteinExistence type="predicted"/>
<evidence type="ECO:0000313" key="2">
    <source>
        <dbReference type="Ensembl" id="ENSOABP00000014677.1"/>
    </source>
</evidence>
<accession>A0A668SKC3</accession>
<keyword evidence="3" id="KW-1185">Reference proteome</keyword>
<dbReference type="InterPro" id="IPR004244">
    <property type="entry name" value="Transposase_22"/>
</dbReference>
<protein>
    <recommendedName>
        <fullName evidence="4">L1 transposable element RRM domain-containing protein</fullName>
    </recommendedName>
</protein>
<dbReference type="AlphaFoldDB" id="A0A668SKC3"/>
<organism evidence="2 3">
    <name type="scientific">Oreochromis aureus</name>
    <name type="common">Israeli tilapia</name>
    <name type="synonym">Chromis aureus</name>
    <dbReference type="NCBI Taxonomy" id="47969"/>
    <lineage>
        <taxon>Eukaryota</taxon>
        <taxon>Metazoa</taxon>
        <taxon>Chordata</taxon>
        <taxon>Craniata</taxon>
        <taxon>Vertebrata</taxon>
        <taxon>Euteleostomi</taxon>
        <taxon>Actinopterygii</taxon>
        <taxon>Neopterygii</taxon>
        <taxon>Teleostei</taxon>
        <taxon>Neoteleostei</taxon>
        <taxon>Acanthomorphata</taxon>
        <taxon>Ovalentaria</taxon>
        <taxon>Cichlomorphae</taxon>
        <taxon>Cichliformes</taxon>
        <taxon>Cichlidae</taxon>
        <taxon>African cichlids</taxon>
        <taxon>Pseudocrenilabrinae</taxon>
        <taxon>Oreochromini</taxon>
        <taxon>Oreochromis</taxon>
    </lineage>
</organism>